<organism evidence="1">
    <name type="scientific">bioreactor metagenome</name>
    <dbReference type="NCBI Taxonomy" id="1076179"/>
    <lineage>
        <taxon>unclassified sequences</taxon>
        <taxon>metagenomes</taxon>
        <taxon>ecological metagenomes</taxon>
    </lineage>
</organism>
<reference evidence="1" key="1">
    <citation type="submission" date="2019-08" db="EMBL/GenBank/DDBJ databases">
        <authorList>
            <person name="Kucharzyk K."/>
            <person name="Murdoch R.W."/>
            <person name="Higgins S."/>
            <person name="Loffler F."/>
        </authorList>
    </citation>
    <scope>NUCLEOTIDE SEQUENCE</scope>
</reference>
<dbReference type="InterPro" id="IPR007169">
    <property type="entry name" value="RemA-like"/>
</dbReference>
<dbReference type="Pfam" id="PF04025">
    <property type="entry name" value="RemA-like"/>
    <property type="match status" value="1"/>
</dbReference>
<sequence length="89" mass="9953">MFIHLGGDVVVPLKDIIAIMDIESSSVSQNTKEFLQTADDEDFIIKISKDSPKSFILSERDNKTVIYLSPISSVTLYKRSGFLNDVSLK</sequence>
<gene>
    <name evidence="1" type="ORF">SDC9_133823</name>
</gene>
<accession>A0A645DDU1</accession>
<evidence type="ECO:0008006" key="2">
    <source>
        <dbReference type="Google" id="ProtNLM"/>
    </source>
</evidence>
<name>A0A645DDU1_9ZZZZ</name>
<proteinExistence type="predicted"/>
<dbReference type="EMBL" id="VSSQ01034705">
    <property type="protein sequence ID" value="MPM86732.1"/>
    <property type="molecule type" value="Genomic_DNA"/>
</dbReference>
<comment type="caution">
    <text evidence="1">The sequence shown here is derived from an EMBL/GenBank/DDBJ whole genome shotgun (WGS) entry which is preliminary data.</text>
</comment>
<protein>
    <recommendedName>
        <fullName evidence="2">DUF370 domain-containing protein</fullName>
    </recommendedName>
</protein>
<dbReference type="AlphaFoldDB" id="A0A645DDU1"/>
<dbReference type="NCBIfam" id="NF046065">
    <property type="entry name" value="MtxRegRemB"/>
    <property type="match status" value="1"/>
</dbReference>
<evidence type="ECO:0000313" key="1">
    <source>
        <dbReference type="EMBL" id="MPM86732.1"/>
    </source>
</evidence>